<dbReference type="PANTHER" id="PTHR43229:SF2">
    <property type="entry name" value="NODULATION PROTEIN J"/>
    <property type="match status" value="1"/>
</dbReference>
<dbReference type="GO" id="GO:0043190">
    <property type="term" value="C:ATP-binding cassette (ABC) transporter complex"/>
    <property type="evidence" value="ECO:0007669"/>
    <property type="project" value="InterPro"/>
</dbReference>
<evidence type="ECO:0000256" key="4">
    <source>
        <dbReference type="ARBA" id="ARBA00023136"/>
    </source>
</evidence>
<evidence type="ECO:0000256" key="3">
    <source>
        <dbReference type="ARBA" id="ARBA00022989"/>
    </source>
</evidence>
<keyword evidence="2 6" id="KW-0812">Transmembrane</keyword>
<evidence type="ECO:0000259" key="7">
    <source>
        <dbReference type="PROSITE" id="PS51012"/>
    </source>
</evidence>
<feature type="transmembrane region" description="Helical" evidence="6">
    <location>
        <begin position="102"/>
        <end position="129"/>
    </location>
</feature>
<dbReference type="InterPro" id="IPR047817">
    <property type="entry name" value="ABC2_TM_bact-type"/>
</dbReference>
<keyword evidence="5" id="KW-0046">Antibiotic resistance</keyword>
<feature type="transmembrane region" description="Helical" evidence="6">
    <location>
        <begin position="239"/>
        <end position="258"/>
    </location>
</feature>
<dbReference type="PROSITE" id="PS51012">
    <property type="entry name" value="ABC_TM2"/>
    <property type="match status" value="1"/>
</dbReference>
<dbReference type="EMBL" id="WEGJ01000011">
    <property type="protein sequence ID" value="MQY13204.1"/>
    <property type="molecule type" value="Genomic_DNA"/>
</dbReference>
<dbReference type="InterPro" id="IPR000412">
    <property type="entry name" value="ABC_2_transport"/>
</dbReference>
<evidence type="ECO:0000256" key="5">
    <source>
        <dbReference type="ARBA" id="ARBA00023251"/>
    </source>
</evidence>
<evidence type="ECO:0000256" key="6">
    <source>
        <dbReference type="RuleBase" id="RU361157"/>
    </source>
</evidence>
<comment type="similarity">
    <text evidence="6">Belongs to the ABC-2 integral membrane protein family.</text>
</comment>
<comment type="caution">
    <text evidence="8">The sequence shown here is derived from an EMBL/GenBank/DDBJ whole genome shotgun (WGS) entry which is preliminary data.</text>
</comment>
<feature type="domain" description="ABC transmembrane type-2" evidence="7">
    <location>
        <begin position="25"/>
        <end position="264"/>
    </location>
</feature>
<dbReference type="Pfam" id="PF01061">
    <property type="entry name" value="ABC2_membrane"/>
    <property type="match status" value="1"/>
</dbReference>
<dbReference type="Proteomes" id="UP000466345">
    <property type="component" value="Unassembled WGS sequence"/>
</dbReference>
<dbReference type="InterPro" id="IPR013525">
    <property type="entry name" value="ABC2_TM"/>
</dbReference>
<feature type="transmembrane region" description="Helical" evidence="6">
    <location>
        <begin position="135"/>
        <end position="159"/>
    </location>
</feature>
<dbReference type="PANTHER" id="PTHR43229">
    <property type="entry name" value="NODULATION PROTEIN J"/>
    <property type="match status" value="1"/>
</dbReference>
<dbReference type="GO" id="GO:0140359">
    <property type="term" value="F:ABC-type transporter activity"/>
    <property type="evidence" value="ECO:0007669"/>
    <property type="project" value="InterPro"/>
</dbReference>
<dbReference type="GO" id="GO:0046677">
    <property type="term" value="P:response to antibiotic"/>
    <property type="evidence" value="ECO:0007669"/>
    <property type="project" value="UniProtKB-KW"/>
</dbReference>
<feature type="transmembrane region" description="Helical" evidence="6">
    <location>
        <begin position="57"/>
        <end position="81"/>
    </location>
</feature>
<keyword evidence="9" id="KW-1185">Reference proteome</keyword>
<proteinExistence type="inferred from homology"/>
<reference evidence="8 9" key="1">
    <citation type="submission" date="2019-10" db="EMBL/GenBank/DDBJ databases">
        <title>Streptomyces smaragdinus sp. nov. and Streptomyces fabii sp. nov., isolated from the gut of fungus growing-termite Macrotermes natalensis.</title>
        <authorList>
            <person name="Schwitalla J."/>
            <person name="Benndorf R."/>
            <person name="Martin K."/>
            <person name="De Beer W."/>
            <person name="Kaster A.-K."/>
            <person name="Vollmers J."/>
            <person name="Poulsen M."/>
            <person name="Beemelmanns C."/>
        </authorList>
    </citation>
    <scope>NUCLEOTIDE SEQUENCE [LARGE SCALE GENOMIC DNA]</scope>
    <source>
        <strain evidence="8 9">RB5</strain>
    </source>
</reference>
<sequence>MSTDFLLDSRAMAGRQLRRARRNPGLIAVTQAMPLMLLLFFGYVFGSTVALPGGADYRTYIVPGLFAVTAAGGLVTGMLTAAADSRRGVLERLRSLPMSRTAVPLGQACADVLLTAVGLVPLLAVGYAVGWRIEAGAAFALAAAGLLLLLRFTTAWIGFHLGMAVGSEEAAGQLASTTFVLQLLSNAYVPAAGLPGWLRTVVEWNPLSAYTTATRELFGSAVPGLDDAAGAAWPMTHPVAASLLWSAVLLAVFVPLAVRRYARTTAR</sequence>
<organism evidence="8 9">
    <name type="scientific">Streptomyces smaragdinus</name>
    <dbReference type="NCBI Taxonomy" id="2585196"/>
    <lineage>
        <taxon>Bacteria</taxon>
        <taxon>Bacillati</taxon>
        <taxon>Actinomycetota</taxon>
        <taxon>Actinomycetes</taxon>
        <taxon>Kitasatosporales</taxon>
        <taxon>Streptomycetaceae</taxon>
        <taxon>Streptomyces</taxon>
    </lineage>
</organism>
<accession>A0A7K0CKA3</accession>
<comment type="caution">
    <text evidence="6">Lacks conserved residue(s) required for the propagation of feature annotation.</text>
</comment>
<comment type="subcellular location">
    <subcellularLocation>
        <location evidence="6">Cell membrane</location>
        <topology evidence="6">Multi-pass membrane protein</topology>
    </subcellularLocation>
    <subcellularLocation>
        <location evidence="1">Membrane</location>
        <topology evidence="1">Multi-pass membrane protein</topology>
    </subcellularLocation>
</comment>
<keyword evidence="6" id="KW-1003">Cell membrane</keyword>
<dbReference type="RefSeq" id="WP_153452789.1">
    <property type="nucleotide sequence ID" value="NZ_WEGJ01000011.1"/>
</dbReference>
<dbReference type="InterPro" id="IPR051784">
    <property type="entry name" value="Nod_factor_ABC_transporter"/>
</dbReference>
<dbReference type="AlphaFoldDB" id="A0A7K0CKA3"/>
<gene>
    <name evidence="8" type="primary">drrB_4</name>
    <name evidence="8" type="ORF">SRB5_33470</name>
</gene>
<dbReference type="PIRSF" id="PIRSF006648">
    <property type="entry name" value="DrrB"/>
    <property type="match status" value="1"/>
</dbReference>
<evidence type="ECO:0000313" key="8">
    <source>
        <dbReference type="EMBL" id="MQY13204.1"/>
    </source>
</evidence>
<evidence type="ECO:0000313" key="9">
    <source>
        <dbReference type="Proteomes" id="UP000466345"/>
    </source>
</evidence>
<protein>
    <recommendedName>
        <fullName evidence="6">Transport permease protein</fullName>
    </recommendedName>
</protein>
<dbReference type="OrthoDB" id="3370990at2"/>
<keyword evidence="6" id="KW-0813">Transport</keyword>
<name>A0A7K0CKA3_9ACTN</name>
<feature type="transmembrane region" description="Helical" evidence="6">
    <location>
        <begin position="25"/>
        <end position="45"/>
    </location>
</feature>
<evidence type="ECO:0000256" key="1">
    <source>
        <dbReference type="ARBA" id="ARBA00004141"/>
    </source>
</evidence>
<keyword evidence="3 6" id="KW-1133">Transmembrane helix</keyword>
<keyword evidence="4 6" id="KW-0472">Membrane</keyword>
<evidence type="ECO:0000256" key="2">
    <source>
        <dbReference type="ARBA" id="ARBA00022692"/>
    </source>
</evidence>